<dbReference type="InterPro" id="IPR012580">
    <property type="entry name" value="NUC153"/>
</dbReference>
<dbReference type="InterPro" id="IPR056551">
    <property type="entry name" value="Beta-prop_NOL10_N"/>
</dbReference>
<evidence type="ECO:0000259" key="7">
    <source>
        <dbReference type="Pfam" id="PF23097"/>
    </source>
</evidence>
<evidence type="ECO:0008006" key="11">
    <source>
        <dbReference type="Google" id="ProtNLM"/>
    </source>
</evidence>
<dbReference type="InterPro" id="IPR036322">
    <property type="entry name" value="WD40_repeat_dom_sf"/>
</dbReference>
<comment type="subcellular location">
    <subcellularLocation>
        <location evidence="1">Nucleus</location>
        <location evidence="1">Nucleolus</location>
    </subcellularLocation>
</comment>
<evidence type="ECO:0000256" key="3">
    <source>
        <dbReference type="ARBA" id="ARBA00022737"/>
    </source>
</evidence>
<dbReference type="Pfam" id="PF23097">
    <property type="entry name" value="NOL10_2nd"/>
    <property type="match status" value="1"/>
</dbReference>
<dbReference type="Pfam" id="PF08159">
    <property type="entry name" value="NUC153"/>
    <property type="match status" value="1"/>
</dbReference>
<organism evidence="9 10">
    <name type="scientific">Paspalum vaginatum</name>
    <name type="common">seashore paspalum</name>
    <dbReference type="NCBI Taxonomy" id="158149"/>
    <lineage>
        <taxon>Eukaryota</taxon>
        <taxon>Viridiplantae</taxon>
        <taxon>Streptophyta</taxon>
        <taxon>Embryophyta</taxon>
        <taxon>Tracheophyta</taxon>
        <taxon>Spermatophyta</taxon>
        <taxon>Magnoliopsida</taxon>
        <taxon>Liliopsida</taxon>
        <taxon>Poales</taxon>
        <taxon>Poaceae</taxon>
        <taxon>PACMAD clade</taxon>
        <taxon>Panicoideae</taxon>
        <taxon>Andropogonodae</taxon>
        <taxon>Paspaleae</taxon>
        <taxon>Paspalinae</taxon>
        <taxon>Paspalum</taxon>
    </lineage>
</organism>
<dbReference type="GO" id="GO:0000462">
    <property type="term" value="P:maturation of SSU-rRNA from tricistronic rRNA transcript (SSU-rRNA, 5.8S rRNA, LSU-rRNA)"/>
    <property type="evidence" value="ECO:0007669"/>
    <property type="project" value="TreeGrafter"/>
</dbReference>
<comment type="caution">
    <text evidence="9">The sequence shown here is derived from an EMBL/GenBank/DDBJ whole genome shotgun (WGS) entry which is preliminary data.</text>
</comment>
<dbReference type="PANTHER" id="PTHR14927">
    <property type="entry name" value="NUCLEOLAR PROTEIN 10"/>
    <property type="match status" value="1"/>
</dbReference>
<keyword evidence="3" id="KW-0677">Repeat</keyword>
<gene>
    <name evidence="9" type="ORF">BS78_K328500</name>
</gene>
<evidence type="ECO:0000256" key="1">
    <source>
        <dbReference type="ARBA" id="ARBA00004604"/>
    </source>
</evidence>
<keyword evidence="10" id="KW-1185">Reference proteome</keyword>
<evidence type="ECO:0000256" key="4">
    <source>
        <dbReference type="ARBA" id="ARBA00023242"/>
    </source>
</evidence>
<feature type="compositionally biased region" description="Basic and acidic residues" evidence="5">
    <location>
        <begin position="270"/>
        <end position="279"/>
    </location>
</feature>
<dbReference type="AlphaFoldDB" id="A0A9W7X8Z7"/>
<feature type="domain" description="NUC153" evidence="6">
    <location>
        <begin position="237"/>
        <end position="263"/>
    </location>
</feature>
<dbReference type="PANTHER" id="PTHR14927:SF0">
    <property type="entry name" value="NUCLEOLAR PROTEIN 10"/>
    <property type="match status" value="1"/>
</dbReference>
<sequence>MSSPLRVKDHMYGSPILNIKWHQTLNSTEPKLITADKHIVRVWDPNTGNNMTSIEPDGGAINDVCIFRNSGLMLLALDNSQIPAHFIPALGPAPKWCSHLDNLTEEMEEKPDTTLFDEYKFLTKEEMERLNLSPYIGSSAVRAYLHGFVVRYELYKKQRAAVAPVEYEALKEEIKKKKIEAQRQSRITQVVKIPKVNRKIMDSIIEEEMDVDTENADKSSIKKKKRKLELNKAILQDERFKEMFENKDFEIDEQSKEYLALHPQAATKEPRLIEEHFESVSEDDQQSDASAV</sequence>
<dbReference type="OrthoDB" id="273340at2759"/>
<feature type="domain" description="Nucleolar protein 10-like second" evidence="7">
    <location>
        <begin position="116"/>
        <end position="162"/>
    </location>
</feature>
<dbReference type="SUPFAM" id="SSF50978">
    <property type="entry name" value="WD40 repeat-like"/>
    <property type="match status" value="1"/>
</dbReference>
<evidence type="ECO:0000259" key="6">
    <source>
        <dbReference type="Pfam" id="PF08159"/>
    </source>
</evidence>
<evidence type="ECO:0000256" key="2">
    <source>
        <dbReference type="ARBA" id="ARBA00022574"/>
    </source>
</evidence>
<dbReference type="GO" id="GO:0030686">
    <property type="term" value="C:90S preribosome"/>
    <property type="evidence" value="ECO:0007669"/>
    <property type="project" value="TreeGrafter"/>
</dbReference>
<protein>
    <recommendedName>
        <fullName evidence="11">NUC153 domain-containing protein</fullName>
    </recommendedName>
</protein>
<reference evidence="9 10" key="1">
    <citation type="submission" date="2022-10" db="EMBL/GenBank/DDBJ databases">
        <title>WGS assembly of Paspalum vaginatum 540-79.</title>
        <authorList>
            <person name="Sun G."/>
            <person name="Wase N."/>
            <person name="Shu S."/>
            <person name="Jenkins J."/>
            <person name="Zhou B."/>
            <person name="Torres-Rodriguez J."/>
            <person name="Chen C."/>
            <person name="Sandor L."/>
            <person name="Plott C."/>
            <person name="Yoshinga Y."/>
            <person name="Daum C."/>
            <person name="Qi P."/>
            <person name="Barry K."/>
            <person name="Lipzen A."/>
            <person name="Berry L."/>
            <person name="Pedersen C."/>
            <person name="Gottilla T."/>
            <person name="Foltz A."/>
            <person name="Yu H."/>
            <person name="O'Malley R."/>
            <person name="Zhang C."/>
            <person name="Devos K."/>
            <person name="Sigmon B."/>
            <person name="Yu B."/>
            <person name="Obata T."/>
            <person name="Schmutz J."/>
            <person name="Schnable J."/>
        </authorList>
    </citation>
    <scope>NUCLEOTIDE SEQUENCE [LARGE SCALE GENOMIC DNA]</scope>
    <source>
        <strain evidence="10">cv. 540-79</strain>
    </source>
</reference>
<proteinExistence type="predicted"/>
<accession>A0A9W7X8Z7</accession>
<keyword evidence="2" id="KW-0853">WD repeat</keyword>
<evidence type="ECO:0000313" key="10">
    <source>
        <dbReference type="Proteomes" id="UP001164776"/>
    </source>
</evidence>
<name>A0A9W7X8Z7_9POAL</name>
<feature type="region of interest" description="Disordered" evidence="5">
    <location>
        <begin position="270"/>
        <end position="292"/>
    </location>
</feature>
<feature type="domain" description="Nucleolar protein 10-like N-terminal" evidence="8">
    <location>
        <begin position="3"/>
        <end position="114"/>
    </location>
</feature>
<dbReference type="EMBL" id="MU629899">
    <property type="protein sequence ID" value="KAJ1254750.1"/>
    <property type="molecule type" value="Genomic_DNA"/>
</dbReference>
<dbReference type="InterPro" id="IPR040382">
    <property type="entry name" value="NOL10/Enp2"/>
</dbReference>
<dbReference type="Pfam" id="PF23098">
    <property type="entry name" value="Beta-prop_NOL10_N"/>
    <property type="match status" value="1"/>
</dbReference>
<evidence type="ECO:0000259" key="8">
    <source>
        <dbReference type="Pfam" id="PF23098"/>
    </source>
</evidence>
<evidence type="ECO:0000313" key="9">
    <source>
        <dbReference type="EMBL" id="KAJ1254750.1"/>
    </source>
</evidence>
<evidence type="ECO:0000256" key="5">
    <source>
        <dbReference type="SAM" id="MobiDB-lite"/>
    </source>
</evidence>
<dbReference type="InterPro" id="IPR056550">
    <property type="entry name" value="NOL10_2nd"/>
</dbReference>
<dbReference type="GO" id="GO:0032040">
    <property type="term" value="C:small-subunit processome"/>
    <property type="evidence" value="ECO:0007669"/>
    <property type="project" value="TreeGrafter"/>
</dbReference>
<dbReference type="Proteomes" id="UP001164776">
    <property type="component" value="Unassembled WGS sequence"/>
</dbReference>
<keyword evidence="4" id="KW-0539">Nucleus</keyword>